<reference evidence="1 2" key="1">
    <citation type="submission" date="2020-07" db="EMBL/GenBank/DDBJ databases">
        <title>Sequencing the genomes of 1000 actinobacteria strains.</title>
        <authorList>
            <person name="Klenk H.-P."/>
        </authorList>
    </citation>
    <scope>NUCLEOTIDE SEQUENCE [LARGE SCALE GENOMIC DNA]</scope>
    <source>
        <strain evidence="1 2">DSM 26341</strain>
    </source>
</reference>
<dbReference type="SUPFAM" id="SSF56059">
    <property type="entry name" value="Glutathione synthetase ATP-binding domain-like"/>
    <property type="match status" value="1"/>
</dbReference>
<proteinExistence type="predicted"/>
<dbReference type="Proteomes" id="UP000539111">
    <property type="component" value="Unassembled WGS sequence"/>
</dbReference>
<dbReference type="InterPro" id="IPR029465">
    <property type="entry name" value="ATPgrasp_TupA"/>
</dbReference>
<keyword evidence="2" id="KW-1185">Reference proteome</keyword>
<evidence type="ECO:0000313" key="2">
    <source>
        <dbReference type="Proteomes" id="UP000539111"/>
    </source>
</evidence>
<name>A0A7Z0D596_9MICO</name>
<evidence type="ECO:0000313" key="1">
    <source>
        <dbReference type="EMBL" id="NYI69149.1"/>
    </source>
</evidence>
<organism evidence="1 2">
    <name type="scientific">Spelaeicoccus albus</name>
    <dbReference type="NCBI Taxonomy" id="1280376"/>
    <lineage>
        <taxon>Bacteria</taxon>
        <taxon>Bacillati</taxon>
        <taxon>Actinomycetota</taxon>
        <taxon>Actinomycetes</taxon>
        <taxon>Micrococcales</taxon>
        <taxon>Brevibacteriaceae</taxon>
        <taxon>Spelaeicoccus</taxon>
    </lineage>
</organism>
<comment type="caution">
    <text evidence="1">The sequence shown here is derived from an EMBL/GenBank/DDBJ whole genome shotgun (WGS) entry which is preliminary data.</text>
</comment>
<sequence>MPDRVIRRLYYARKFGRLPHLKNPELFTELIQVRMLNDHSKQMAWTCDKLKMKEFARENTSNARIPETLWFGDNLADLCSRKLPLKWVLKPNHRSQAVYFGEGAPDLVQLAKSTRGWLRVYERAYFGEWAYREAKKCFLVEEHLGNGQVINDYKFYVFGGVPRLIQVDSDRFSGHQRRFYTTEWQPLDYTNVFPMASVQEAPGGLSKMLAAAADLGRTFDFIRVDLYEVHGTVYFGEITPYPEGGMKPFEPHSLDSELGGLWERAASSTPQ</sequence>
<accession>A0A7Z0D596</accession>
<dbReference type="EMBL" id="JACBZP010000001">
    <property type="protein sequence ID" value="NYI69149.1"/>
    <property type="molecule type" value="Genomic_DNA"/>
</dbReference>
<dbReference type="AlphaFoldDB" id="A0A7Z0D596"/>
<dbReference type="Pfam" id="PF14305">
    <property type="entry name" value="ATPgrasp_TupA"/>
    <property type="match status" value="1"/>
</dbReference>
<gene>
    <name evidence="1" type="ORF">BJY26_003455</name>
</gene>
<evidence type="ECO:0008006" key="3">
    <source>
        <dbReference type="Google" id="ProtNLM"/>
    </source>
</evidence>
<protein>
    <recommendedName>
        <fullName evidence="3">Teichuronopeptide biosynthesis TupA-like protein</fullName>
    </recommendedName>
</protein>